<protein>
    <submittedName>
        <fullName evidence="1">Uncharacterized protein</fullName>
    </submittedName>
</protein>
<reference evidence="1 2" key="1">
    <citation type="submission" date="2017-07" db="EMBL/GenBank/DDBJ databases">
        <title>In vitro design and evaluation of phage cocktails against multidrug-resistant Aeromonas salmonicida.</title>
        <authorList>
            <person name="Chen L."/>
            <person name="Yuan S."/>
            <person name="Ma Y."/>
        </authorList>
    </citation>
    <scope>NUCLEOTIDE SEQUENCE [LARGE SCALE GENOMIC DNA]</scope>
</reference>
<evidence type="ECO:0000313" key="2">
    <source>
        <dbReference type="Proteomes" id="UP000226092"/>
    </source>
</evidence>
<dbReference type="GeneID" id="55604638"/>
<dbReference type="KEGG" id="vg:55604638"/>
<name>A0A223LEV5_9CAUD</name>
<accession>A0A223LEV5</accession>
<sequence length="69" mass="7966">MNDGLVKLEVEGKEEWVDSFLNLNKIPYVSIGSARIFKMNKESACYMTKCSSSYITDDDIELYKREYGV</sequence>
<keyword evidence="2" id="KW-1185">Reference proteome</keyword>
<dbReference type="Proteomes" id="UP000226092">
    <property type="component" value="Segment"/>
</dbReference>
<dbReference type="EMBL" id="MF448340">
    <property type="protein sequence ID" value="ASU00281.1"/>
    <property type="molecule type" value="Genomic_DNA"/>
</dbReference>
<organism evidence="1 2">
    <name type="scientific">Aeromonas phage AS-zj</name>
    <dbReference type="NCBI Taxonomy" id="2024208"/>
    <lineage>
        <taxon>Viruses</taxon>
        <taxon>Duplodnaviria</taxon>
        <taxon>Heunggongvirae</taxon>
        <taxon>Uroviricota</taxon>
        <taxon>Caudoviricetes</taxon>
        <taxon>Pantevenvirales</taxon>
        <taxon>Straboviridae</taxon>
        <taxon>Emmerichvirinae</taxon>
        <taxon>Ceceduovirus</taxon>
        <taxon>Ceceduovirus aszj</taxon>
    </lineage>
</organism>
<evidence type="ECO:0000313" key="1">
    <source>
        <dbReference type="EMBL" id="ASU00281.1"/>
    </source>
</evidence>
<dbReference type="RefSeq" id="YP_009834571.1">
    <property type="nucleotide sequence ID" value="NC_048673.1"/>
</dbReference>
<proteinExistence type="predicted"/>